<gene>
    <name evidence="2" type="ORF">BDA96_10G261400</name>
</gene>
<dbReference type="Proteomes" id="UP000807115">
    <property type="component" value="Chromosome 10"/>
</dbReference>
<accession>A0A921Q6Y8</accession>
<dbReference type="AlphaFoldDB" id="A0A921Q6Y8"/>
<comment type="caution">
    <text evidence="2">The sequence shown here is derived from an EMBL/GenBank/DDBJ whole genome shotgun (WGS) entry which is preliminary data.</text>
</comment>
<dbReference type="EMBL" id="CM027689">
    <property type="protein sequence ID" value="KAG0515235.1"/>
    <property type="molecule type" value="Genomic_DNA"/>
</dbReference>
<evidence type="ECO:0000313" key="3">
    <source>
        <dbReference type="Proteomes" id="UP000807115"/>
    </source>
</evidence>
<sequence>MRRERHGDGEPMRVAHLRFHRSAVRSVARTTRRRSYGISECVILSCLAISGRRQSPIVTWLVRFGVSAAPRPRVTCDLRKRRNVPVTASRLTRRPRPHSYSRAAPPPSPHGHHLHRPIRPQGALRNVHASAAPNCRQPRPPPASPRGRRDGAGRVHVRRREAYLAATRLPAPPSPRAGSFAGRQWRRCLALLLLHLEIKRIGAVIRSIKACNLCKCSDASLSHGNHKKKPGQIATILPGDKHRGAA</sequence>
<proteinExistence type="predicted"/>
<reference evidence="2" key="1">
    <citation type="journal article" date="2019" name="BMC Genomics">
        <title>A new reference genome for Sorghum bicolor reveals high levels of sequence similarity between sweet and grain genotypes: implications for the genetics of sugar metabolism.</title>
        <authorList>
            <person name="Cooper E.A."/>
            <person name="Brenton Z.W."/>
            <person name="Flinn B.S."/>
            <person name="Jenkins J."/>
            <person name="Shu S."/>
            <person name="Flowers D."/>
            <person name="Luo F."/>
            <person name="Wang Y."/>
            <person name="Xia P."/>
            <person name="Barry K."/>
            <person name="Daum C."/>
            <person name="Lipzen A."/>
            <person name="Yoshinaga Y."/>
            <person name="Schmutz J."/>
            <person name="Saski C."/>
            <person name="Vermerris W."/>
            <person name="Kresovich S."/>
        </authorList>
    </citation>
    <scope>NUCLEOTIDE SEQUENCE</scope>
</reference>
<reference evidence="2" key="2">
    <citation type="submission" date="2020-10" db="EMBL/GenBank/DDBJ databases">
        <authorList>
            <person name="Cooper E.A."/>
            <person name="Brenton Z.W."/>
            <person name="Flinn B.S."/>
            <person name="Jenkins J."/>
            <person name="Shu S."/>
            <person name="Flowers D."/>
            <person name="Luo F."/>
            <person name="Wang Y."/>
            <person name="Xia P."/>
            <person name="Barry K."/>
            <person name="Daum C."/>
            <person name="Lipzen A."/>
            <person name="Yoshinaga Y."/>
            <person name="Schmutz J."/>
            <person name="Saski C."/>
            <person name="Vermerris W."/>
            <person name="Kresovich S."/>
        </authorList>
    </citation>
    <scope>NUCLEOTIDE SEQUENCE</scope>
</reference>
<organism evidence="2 3">
    <name type="scientific">Sorghum bicolor</name>
    <name type="common">Sorghum</name>
    <name type="synonym">Sorghum vulgare</name>
    <dbReference type="NCBI Taxonomy" id="4558"/>
    <lineage>
        <taxon>Eukaryota</taxon>
        <taxon>Viridiplantae</taxon>
        <taxon>Streptophyta</taxon>
        <taxon>Embryophyta</taxon>
        <taxon>Tracheophyta</taxon>
        <taxon>Spermatophyta</taxon>
        <taxon>Magnoliopsida</taxon>
        <taxon>Liliopsida</taxon>
        <taxon>Poales</taxon>
        <taxon>Poaceae</taxon>
        <taxon>PACMAD clade</taxon>
        <taxon>Panicoideae</taxon>
        <taxon>Andropogonodae</taxon>
        <taxon>Andropogoneae</taxon>
        <taxon>Sorghinae</taxon>
        <taxon>Sorghum</taxon>
    </lineage>
</organism>
<feature type="region of interest" description="Disordered" evidence="1">
    <location>
        <begin position="85"/>
        <end position="117"/>
    </location>
</feature>
<name>A0A921Q6Y8_SORBI</name>
<feature type="region of interest" description="Disordered" evidence="1">
    <location>
        <begin position="131"/>
        <end position="155"/>
    </location>
</feature>
<feature type="region of interest" description="Disordered" evidence="1">
    <location>
        <begin position="224"/>
        <end position="246"/>
    </location>
</feature>
<protein>
    <submittedName>
        <fullName evidence="2">Uncharacterized protein</fullName>
    </submittedName>
</protein>
<evidence type="ECO:0000313" key="2">
    <source>
        <dbReference type="EMBL" id="KAG0515235.1"/>
    </source>
</evidence>
<evidence type="ECO:0000256" key="1">
    <source>
        <dbReference type="SAM" id="MobiDB-lite"/>
    </source>
</evidence>